<accession>A0A2H0FCQ1</accession>
<dbReference type="SUPFAM" id="SSF52833">
    <property type="entry name" value="Thioredoxin-like"/>
    <property type="match status" value="1"/>
</dbReference>
<feature type="domain" description="Thioredoxin" evidence="1">
    <location>
        <begin position="5"/>
        <end position="43"/>
    </location>
</feature>
<dbReference type="AlphaFoldDB" id="A0A2H0FCQ1"/>
<protein>
    <recommendedName>
        <fullName evidence="1">Thioredoxin domain-containing protein</fullName>
    </recommendedName>
</protein>
<name>A0A2H0FCQ1_9BACT</name>
<dbReference type="EMBL" id="PCUC01000180">
    <property type="protein sequence ID" value="PIQ04486.1"/>
    <property type="molecule type" value="Genomic_DNA"/>
</dbReference>
<organism evidence="2 3">
    <name type="scientific">Candidatus Nealsonbacteria bacterium CG18_big_fil_WC_8_21_14_2_50_37_10</name>
    <dbReference type="NCBI Taxonomy" id="1974717"/>
    <lineage>
        <taxon>Bacteria</taxon>
        <taxon>Candidatus Nealsoniibacteriota</taxon>
    </lineage>
</organism>
<evidence type="ECO:0000313" key="3">
    <source>
        <dbReference type="Proteomes" id="UP000230778"/>
    </source>
</evidence>
<dbReference type="InterPro" id="IPR013766">
    <property type="entry name" value="Thioredoxin_domain"/>
</dbReference>
<proteinExistence type="predicted"/>
<reference evidence="2 3" key="1">
    <citation type="submission" date="2017-09" db="EMBL/GenBank/DDBJ databases">
        <title>Depth-based differentiation of microbial function through sediment-hosted aquifers and enrichment of novel symbionts in the deep terrestrial subsurface.</title>
        <authorList>
            <person name="Probst A.J."/>
            <person name="Ladd B."/>
            <person name="Jarett J.K."/>
            <person name="Geller-Mcgrath D.E."/>
            <person name="Sieber C.M."/>
            <person name="Emerson J.B."/>
            <person name="Anantharaman K."/>
            <person name="Thomas B.C."/>
            <person name="Malmstrom R."/>
            <person name="Stieglmeier M."/>
            <person name="Klingl A."/>
            <person name="Woyke T."/>
            <person name="Ryan C.M."/>
            <person name="Banfield J.F."/>
        </authorList>
    </citation>
    <scope>NUCLEOTIDE SEQUENCE [LARGE SCALE GENOMIC DNA]</scope>
    <source>
        <strain evidence="2">CG18_big_fil_WC_8_21_14_2_50_37_10</strain>
    </source>
</reference>
<sequence>MSSLREPVLVDFWVSWCSPCLILGPILEKLVNEYREKLILAKV</sequence>
<feature type="non-terminal residue" evidence="2">
    <location>
        <position position="43"/>
    </location>
</feature>
<dbReference type="Pfam" id="PF00085">
    <property type="entry name" value="Thioredoxin"/>
    <property type="match status" value="1"/>
</dbReference>
<dbReference type="InterPro" id="IPR036249">
    <property type="entry name" value="Thioredoxin-like_sf"/>
</dbReference>
<dbReference type="Gene3D" id="3.40.30.10">
    <property type="entry name" value="Glutaredoxin"/>
    <property type="match status" value="1"/>
</dbReference>
<evidence type="ECO:0000313" key="2">
    <source>
        <dbReference type="EMBL" id="PIQ04486.1"/>
    </source>
</evidence>
<gene>
    <name evidence="2" type="ORF">COW72_03465</name>
</gene>
<evidence type="ECO:0000259" key="1">
    <source>
        <dbReference type="Pfam" id="PF00085"/>
    </source>
</evidence>
<dbReference type="Proteomes" id="UP000230778">
    <property type="component" value="Unassembled WGS sequence"/>
</dbReference>
<comment type="caution">
    <text evidence="2">The sequence shown here is derived from an EMBL/GenBank/DDBJ whole genome shotgun (WGS) entry which is preliminary data.</text>
</comment>